<name>A0ABT8HC44_MYCAO</name>
<evidence type="ECO:0000313" key="2">
    <source>
        <dbReference type="Proteomes" id="UP001172687"/>
    </source>
</evidence>
<keyword evidence="2" id="KW-1185">Reference proteome</keyword>
<accession>A0ABT8HC44</accession>
<dbReference type="EMBL" id="JAUHTC010000039">
    <property type="protein sequence ID" value="MDN4518335.1"/>
    <property type="molecule type" value="Genomic_DNA"/>
</dbReference>
<dbReference type="SUPFAM" id="SSF54427">
    <property type="entry name" value="NTF2-like"/>
    <property type="match status" value="1"/>
</dbReference>
<reference evidence="1" key="1">
    <citation type="submission" date="2023-07" db="EMBL/GenBank/DDBJ databases">
        <title>Degradation of tert-butanol by M. austroafricanum TBA100.</title>
        <authorList>
            <person name="Helbich S."/>
            <person name="Vainshtein Y."/>
        </authorList>
    </citation>
    <scope>NUCLEOTIDE SEQUENCE</scope>
    <source>
        <strain evidence="1">TBA100</strain>
    </source>
</reference>
<dbReference type="Proteomes" id="UP001172687">
    <property type="component" value="Unassembled WGS sequence"/>
</dbReference>
<evidence type="ECO:0000313" key="1">
    <source>
        <dbReference type="EMBL" id="MDN4518335.1"/>
    </source>
</evidence>
<comment type="caution">
    <text evidence="1">The sequence shown here is derived from an EMBL/GenBank/DDBJ whole genome shotgun (WGS) entry which is preliminary data.</text>
</comment>
<organism evidence="1 2">
    <name type="scientific">Mycolicibacterium austroafricanum</name>
    <name type="common">Mycobacterium austroafricanum</name>
    <dbReference type="NCBI Taxonomy" id="39687"/>
    <lineage>
        <taxon>Bacteria</taxon>
        <taxon>Bacillati</taxon>
        <taxon>Actinomycetota</taxon>
        <taxon>Actinomycetes</taxon>
        <taxon>Mycobacteriales</taxon>
        <taxon>Mycobacteriaceae</taxon>
        <taxon>Mycolicibacterium</taxon>
    </lineage>
</organism>
<dbReference type="RefSeq" id="WP_011781473.1">
    <property type="nucleotide sequence ID" value="NZ_CP070380.1"/>
</dbReference>
<dbReference type="InterPro" id="IPR032710">
    <property type="entry name" value="NTF2-like_dom_sf"/>
</dbReference>
<proteinExistence type="predicted"/>
<protein>
    <recommendedName>
        <fullName evidence="3">SnoaL-like domain-containing protein</fullName>
    </recommendedName>
</protein>
<gene>
    <name evidence="1" type="ORF">QYF68_10920</name>
</gene>
<dbReference type="Gene3D" id="3.10.450.50">
    <property type="match status" value="1"/>
</dbReference>
<sequence length="154" mass="17227">MTTIDDVIGEATGRSRAVLEYSQTMSRLVKSAKEPGFSVHSWAPLGELVAIDDFVRIGPFKEVQNWAEYTEFLTAWATSSDWECSFKRISEAGDVVFLELEERSRIGDFSSVVNSASVYEFDADNKIRYIAVYLQMQLPDPAALPNFQNAGDAQ</sequence>
<evidence type="ECO:0008006" key="3">
    <source>
        <dbReference type="Google" id="ProtNLM"/>
    </source>
</evidence>